<feature type="non-terminal residue" evidence="2">
    <location>
        <position position="212"/>
    </location>
</feature>
<evidence type="ECO:0000313" key="3">
    <source>
        <dbReference type="Proteomes" id="UP000682733"/>
    </source>
</evidence>
<evidence type="ECO:0000313" key="2">
    <source>
        <dbReference type="EMBL" id="CAF4499820.1"/>
    </source>
</evidence>
<name>A0A8S2XKP7_9BILA</name>
<organism evidence="2 3">
    <name type="scientific">Didymodactylos carnosus</name>
    <dbReference type="NCBI Taxonomy" id="1234261"/>
    <lineage>
        <taxon>Eukaryota</taxon>
        <taxon>Metazoa</taxon>
        <taxon>Spiralia</taxon>
        <taxon>Gnathifera</taxon>
        <taxon>Rotifera</taxon>
        <taxon>Eurotatoria</taxon>
        <taxon>Bdelloidea</taxon>
        <taxon>Philodinida</taxon>
        <taxon>Philodinidae</taxon>
        <taxon>Didymodactylos</taxon>
    </lineage>
</organism>
<feature type="compositionally biased region" description="Low complexity" evidence="1">
    <location>
        <begin position="122"/>
        <end position="138"/>
    </location>
</feature>
<dbReference type="EMBL" id="CAJOBA010094998">
    <property type="protein sequence ID" value="CAF4499820.1"/>
    <property type="molecule type" value="Genomic_DNA"/>
</dbReference>
<dbReference type="AlphaFoldDB" id="A0A8S2XKP7"/>
<dbReference type="Proteomes" id="UP000682733">
    <property type="component" value="Unassembled WGS sequence"/>
</dbReference>
<gene>
    <name evidence="2" type="ORF">TMI583_LOCUS47908</name>
</gene>
<proteinExistence type="predicted"/>
<reference evidence="2" key="1">
    <citation type="submission" date="2021-02" db="EMBL/GenBank/DDBJ databases">
        <authorList>
            <person name="Nowell W R."/>
        </authorList>
    </citation>
    <scope>NUCLEOTIDE SEQUENCE</scope>
</reference>
<evidence type="ECO:0000256" key="1">
    <source>
        <dbReference type="SAM" id="MobiDB-lite"/>
    </source>
</evidence>
<protein>
    <submittedName>
        <fullName evidence="2">Uncharacterized protein</fullName>
    </submittedName>
</protein>
<feature type="region of interest" description="Disordered" evidence="1">
    <location>
        <begin position="107"/>
        <end position="143"/>
    </location>
</feature>
<feature type="compositionally biased region" description="Acidic residues" evidence="1">
    <location>
        <begin position="72"/>
        <end position="83"/>
    </location>
</feature>
<sequence length="212" mass="24026">MMMIDKDYYKMIELIDYYLLRILSIVVKIIDEQCNYVDMPPQQFSNANNYPTFLIEPQRRQLPSTPASIIEKEDDNDDDDDDGGGGSSTLDKQIKAKLLLLHQRHNSSIQKQSSIKQDRVSLSHPSPISPSQSSSRSSIGTTHEQLIHTSGGISSYSYSHRRNSYAYRNSIIQSKLPLRSIASRNPSLINQLLITSNDNDHNNRSKLSLNNS</sequence>
<feature type="region of interest" description="Disordered" evidence="1">
    <location>
        <begin position="56"/>
        <end position="88"/>
    </location>
</feature>
<comment type="caution">
    <text evidence="2">The sequence shown here is derived from an EMBL/GenBank/DDBJ whole genome shotgun (WGS) entry which is preliminary data.</text>
</comment>
<accession>A0A8S2XKP7</accession>